<dbReference type="AlphaFoldDB" id="A0A8H7XK40"/>
<feature type="domain" description="DUF5648" evidence="2">
    <location>
        <begin position="51"/>
        <end position="183"/>
    </location>
</feature>
<evidence type="ECO:0000256" key="1">
    <source>
        <dbReference type="SAM" id="SignalP"/>
    </source>
</evidence>
<protein>
    <recommendedName>
        <fullName evidence="2">DUF5648 domain-containing protein</fullName>
    </recommendedName>
</protein>
<gene>
    <name evidence="3" type="ORF">JR316_012976</name>
</gene>
<comment type="caution">
    <text evidence="3">The sequence shown here is derived from an EMBL/GenBank/DDBJ whole genome shotgun (WGS) entry which is preliminary data.</text>
</comment>
<evidence type="ECO:0000313" key="3">
    <source>
        <dbReference type="EMBL" id="KAG5162057.1"/>
    </source>
</evidence>
<feature type="signal peptide" evidence="1">
    <location>
        <begin position="1"/>
        <end position="23"/>
    </location>
</feature>
<organism evidence="3">
    <name type="scientific">Psilocybe cubensis</name>
    <name type="common">Psychedelic mushroom</name>
    <name type="synonym">Stropharia cubensis</name>
    <dbReference type="NCBI Taxonomy" id="181762"/>
    <lineage>
        <taxon>Eukaryota</taxon>
        <taxon>Fungi</taxon>
        <taxon>Dikarya</taxon>
        <taxon>Basidiomycota</taxon>
        <taxon>Agaricomycotina</taxon>
        <taxon>Agaricomycetes</taxon>
        <taxon>Agaricomycetidae</taxon>
        <taxon>Agaricales</taxon>
        <taxon>Agaricineae</taxon>
        <taxon>Strophariaceae</taxon>
        <taxon>Psilocybe</taxon>
    </lineage>
</organism>
<dbReference type="Pfam" id="PF18885">
    <property type="entry name" value="DUF5648"/>
    <property type="match status" value="1"/>
</dbReference>
<dbReference type="InterPro" id="IPR043708">
    <property type="entry name" value="DUF5648"/>
</dbReference>
<sequence length="193" mass="21118">MLLNTVKLTGGLSFILCFSWVSAESGPGTLTPSSNVECADPKLTTRYVTLFDASRTTHLVGRHWQVLNSDKSGEWTFQGDTFCAWASPQNSTNAMYLFYNRPITDYQFLLSSSGSVPVSSGLENEGITSYVYANERPECGTVPLYALSAPSVGDHVYTIFEDEKDLLLAGGPGWVDEGIIAHVLPLKHCAFTY</sequence>
<proteinExistence type="predicted"/>
<reference evidence="3" key="1">
    <citation type="submission" date="2021-02" db="EMBL/GenBank/DDBJ databases">
        <title>Psilocybe cubensis genome.</title>
        <authorList>
            <person name="Mckernan K.J."/>
            <person name="Crawford S."/>
            <person name="Trippe A."/>
            <person name="Kane L.T."/>
            <person name="Mclaughlin S."/>
        </authorList>
    </citation>
    <scope>NUCLEOTIDE SEQUENCE [LARGE SCALE GENOMIC DNA]</scope>
    <source>
        <strain evidence="3">MGC-MH-2018</strain>
    </source>
</reference>
<feature type="chain" id="PRO_5034834056" description="DUF5648 domain-containing protein" evidence="1">
    <location>
        <begin position="24"/>
        <end position="193"/>
    </location>
</feature>
<dbReference type="EMBL" id="JAFIQS010000021">
    <property type="protein sequence ID" value="KAG5162057.1"/>
    <property type="molecule type" value="Genomic_DNA"/>
</dbReference>
<evidence type="ECO:0000259" key="2">
    <source>
        <dbReference type="Pfam" id="PF18885"/>
    </source>
</evidence>
<accession>A0A8H7XK40</accession>
<keyword evidence="1" id="KW-0732">Signal</keyword>
<name>A0A8H7XK40_PSICU</name>